<proteinExistence type="predicted"/>
<dbReference type="Proteomes" id="UP000027345">
    <property type="component" value="Unassembled WGS sequence"/>
</dbReference>
<gene>
    <name evidence="1" type="ORF">DV20_21910</name>
</gene>
<dbReference type="STRING" id="287986.DV20_21910"/>
<dbReference type="eggNOG" id="ENOG503485T">
    <property type="taxonomic scope" value="Bacteria"/>
</dbReference>
<evidence type="ECO:0000313" key="1">
    <source>
        <dbReference type="EMBL" id="KDN20145.1"/>
    </source>
</evidence>
<protein>
    <submittedName>
        <fullName evidence="1">Uncharacterized protein</fullName>
    </submittedName>
</protein>
<name>A0A066TZ84_9PSEU</name>
<dbReference type="EMBL" id="JMQI01000046">
    <property type="protein sequence ID" value="KDN20145.1"/>
    <property type="molecule type" value="Genomic_DNA"/>
</dbReference>
<evidence type="ECO:0000313" key="2">
    <source>
        <dbReference type="Proteomes" id="UP000027345"/>
    </source>
</evidence>
<sequence>MTGHRLLEVLREHQATYVAETDSWRLGGSTWRATVIVAPGRWLGLEFEARDPATGRSATYDIDTDLYDISQEAQREFAAGIERDIIEFLGHLRTGAVLRGHAGTKFVLVFPLDGAYVRVVKGRFLTRASTHSDRTTAQTGGGYVPVD</sequence>
<dbReference type="OrthoDB" id="3625050at2"/>
<reference evidence="1 2" key="1">
    <citation type="submission" date="2014-05" db="EMBL/GenBank/DDBJ databases">
        <title>Draft genome sequence of Amycolatopsis rifamycinica DSM 46095.</title>
        <authorList>
            <person name="Lal R."/>
            <person name="Saxena A."/>
            <person name="Kumari R."/>
            <person name="Mukherjee U."/>
            <person name="Singh P."/>
            <person name="Sangwan N."/>
            <person name="Mahato N.K."/>
        </authorList>
    </citation>
    <scope>NUCLEOTIDE SEQUENCE [LARGE SCALE GENOMIC DNA]</scope>
    <source>
        <strain evidence="1 2">DSM 46095</strain>
    </source>
</reference>
<dbReference type="RefSeq" id="WP_084093593.1">
    <property type="nucleotide sequence ID" value="NZ_JMQI01000046.1"/>
</dbReference>
<accession>A0A066TZ84</accession>
<comment type="caution">
    <text evidence="1">The sequence shown here is derived from an EMBL/GenBank/DDBJ whole genome shotgun (WGS) entry which is preliminary data.</text>
</comment>
<dbReference type="AlphaFoldDB" id="A0A066TZ84"/>
<organism evidence="1 2">
    <name type="scientific">Amycolatopsis rifamycinica</name>
    <dbReference type="NCBI Taxonomy" id="287986"/>
    <lineage>
        <taxon>Bacteria</taxon>
        <taxon>Bacillati</taxon>
        <taxon>Actinomycetota</taxon>
        <taxon>Actinomycetes</taxon>
        <taxon>Pseudonocardiales</taxon>
        <taxon>Pseudonocardiaceae</taxon>
        <taxon>Amycolatopsis</taxon>
    </lineage>
</organism>
<keyword evidence="2" id="KW-1185">Reference proteome</keyword>